<dbReference type="InterPro" id="IPR001466">
    <property type="entry name" value="Beta-lactam-related"/>
</dbReference>
<gene>
    <name evidence="4" type="ORF">QNI16_22730</name>
</gene>
<dbReference type="AlphaFoldDB" id="A0AAE3U951"/>
<evidence type="ECO:0000313" key="4">
    <source>
        <dbReference type="EMBL" id="MDJ1483332.1"/>
    </source>
</evidence>
<evidence type="ECO:0000313" key="5">
    <source>
        <dbReference type="Proteomes" id="UP001241110"/>
    </source>
</evidence>
<protein>
    <submittedName>
        <fullName evidence="4">Serine hydrolase</fullName>
    </submittedName>
</protein>
<feature type="signal peptide" evidence="1">
    <location>
        <begin position="1"/>
        <end position="18"/>
    </location>
</feature>
<dbReference type="EMBL" id="JASJOS010000010">
    <property type="protein sequence ID" value="MDJ1483332.1"/>
    <property type="molecule type" value="Genomic_DNA"/>
</dbReference>
<dbReference type="PANTHER" id="PTHR46825:SF15">
    <property type="entry name" value="BETA-LACTAMASE-RELATED DOMAIN-CONTAINING PROTEIN"/>
    <property type="match status" value="1"/>
</dbReference>
<reference evidence="4" key="1">
    <citation type="submission" date="2023-05" db="EMBL/GenBank/DDBJ databases">
        <authorList>
            <person name="Zhang X."/>
        </authorList>
    </citation>
    <scope>NUCLEOTIDE SEQUENCE</scope>
    <source>
        <strain evidence="4">YF14B1</strain>
    </source>
</reference>
<name>A0AAE3U951_9BACT</name>
<evidence type="ECO:0000259" key="3">
    <source>
        <dbReference type="Pfam" id="PF11954"/>
    </source>
</evidence>
<dbReference type="SUPFAM" id="SSF56601">
    <property type="entry name" value="beta-lactamase/transpeptidase-like"/>
    <property type="match status" value="1"/>
</dbReference>
<keyword evidence="1" id="KW-0732">Signal</keyword>
<dbReference type="InterPro" id="IPR050491">
    <property type="entry name" value="AmpC-like"/>
</dbReference>
<organism evidence="4 5">
    <name type="scientific">Xanthocytophaga flava</name>
    <dbReference type="NCBI Taxonomy" id="3048013"/>
    <lineage>
        <taxon>Bacteria</taxon>
        <taxon>Pseudomonadati</taxon>
        <taxon>Bacteroidota</taxon>
        <taxon>Cytophagia</taxon>
        <taxon>Cytophagales</taxon>
        <taxon>Rhodocytophagaceae</taxon>
        <taxon>Xanthocytophaga</taxon>
    </lineage>
</organism>
<evidence type="ECO:0000256" key="1">
    <source>
        <dbReference type="SAM" id="SignalP"/>
    </source>
</evidence>
<keyword evidence="4" id="KW-0378">Hydrolase</keyword>
<feature type="domain" description="Beta-lactamase-related" evidence="2">
    <location>
        <begin position="27"/>
        <end position="355"/>
    </location>
</feature>
<dbReference type="Proteomes" id="UP001241110">
    <property type="component" value="Unassembled WGS sequence"/>
</dbReference>
<dbReference type="Gene3D" id="3.40.710.10">
    <property type="entry name" value="DD-peptidase/beta-lactamase superfamily"/>
    <property type="match status" value="1"/>
</dbReference>
<dbReference type="Gene3D" id="2.40.128.600">
    <property type="match status" value="1"/>
</dbReference>
<dbReference type="PANTHER" id="PTHR46825">
    <property type="entry name" value="D-ALANYL-D-ALANINE-CARBOXYPEPTIDASE/ENDOPEPTIDASE AMPH"/>
    <property type="match status" value="1"/>
</dbReference>
<comment type="caution">
    <text evidence="4">The sequence shown here is derived from an EMBL/GenBank/DDBJ whole genome shotgun (WGS) entry which is preliminary data.</text>
</comment>
<dbReference type="InterPro" id="IPR012338">
    <property type="entry name" value="Beta-lactam/transpept-like"/>
</dbReference>
<accession>A0AAE3U951</accession>
<dbReference type="RefSeq" id="WP_313983060.1">
    <property type="nucleotide sequence ID" value="NZ_JASJOS010000010.1"/>
</dbReference>
<evidence type="ECO:0000259" key="2">
    <source>
        <dbReference type="Pfam" id="PF00144"/>
    </source>
</evidence>
<feature type="chain" id="PRO_5041952512" evidence="1">
    <location>
        <begin position="19"/>
        <end position="500"/>
    </location>
</feature>
<feature type="domain" description="Peptidase S12 Pab87-related C-terminal" evidence="3">
    <location>
        <begin position="403"/>
        <end position="487"/>
    </location>
</feature>
<dbReference type="InterPro" id="IPR021860">
    <property type="entry name" value="Peptidase_S12_Pab87-rel_C"/>
</dbReference>
<dbReference type="Pfam" id="PF00144">
    <property type="entry name" value="Beta-lactamase"/>
    <property type="match status" value="1"/>
</dbReference>
<dbReference type="Pfam" id="PF11954">
    <property type="entry name" value="DUF3471"/>
    <property type="match status" value="1"/>
</dbReference>
<dbReference type="GO" id="GO:0016787">
    <property type="term" value="F:hydrolase activity"/>
    <property type="evidence" value="ECO:0007669"/>
    <property type="project" value="UniProtKB-KW"/>
</dbReference>
<proteinExistence type="predicted"/>
<sequence length="500" mass="56692">MKKILPFLLYLLSPLLFAQTTKQLNEFDAYIQKSVKEWQIPGLAIAVVKDGKVIVKKGYGTREIGTAQPVDAHTLFACASTTKALTATGMGMLVDAGKVNWNDPVIKYLPDFHLYDPYVTKELTIRDLFTHNSGVGNTDFLWGDTDWSSEEILQKMAMVKPSYSFRASFIYQNIFYLVAGKVIEKVSSMSWGEFMKQRIFQPLGMTRTKSYFKEVTDVNRSRPHFKVENTIVAIEDLKADAIGPAGSVWSCVDDMAKWVACMLDSSKYAGGRLVNSQTWAELFKPQVMVPPSQFYPTMRLTQPNWTTYGLGWFQQDYKGKKVNFHTGSLPGTIAIHGQLPEAKLGIYILGNYDHAEIRHALMFKAFDLFALGGNRDWSAEFLTLYQSLAETAKTAEKEFENSRKLNTQPSLPLEAYTGKYSDPLYGDVVITLANNQLSVTINKFVKITVEHWHYNTFRGWYEKKWYGKDTVNFILSADGTIEKVVIDGKGYQKEVPEKKL</sequence>